<evidence type="ECO:0000313" key="2">
    <source>
        <dbReference type="EMBL" id="GAA4084696.1"/>
    </source>
</evidence>
<accession>A0ABP7WAD1</accession>
<protein>
    <submittedName>
        <fullName evidence="2">Pyridoxamine 5'-phosphate oxidase family protein</fullName>
    </submittedName>
</protein>
<dbReference type="InterPro" id="IPR012349">
    <property type="entry name" value="Split_barrel_FMN-bd"/>
</dbReference>
<reference evidence="3" key="1">
    <citation type="journal article" date="2019" name="Int. J. Syst. Evol. Microbiol.">
        <title>The Global Catalogue of Microorganisms (GCM) 10K type strain sequencing project: providing services to taxonomists for standard genome sequencing and annotation.</title>
        <authorList>
            <consortium name="The Broad Institute Genomics Platform"/>
            <consortium name="The Broad Institute Genome Sequencing Center for Infectious Disease"/>
            <person name="Wu L."/>
            <person name="Ma J."/>
        </authorList>
    </citation>
    <scope>NUCLEOTIDE SEQUENCE [LARGE SCALE GENOMIC DNA]</scope>
    <source>
        <strain evidence="3">JCM 16702</strain>
    </source>
</reference>
<gene>
    <name evidence="2" type="ORF">GCM10022214_50700</name>
</gene>
<dbReference type="InterPro" id="IPR011576">
    <property type="entry name" value="Pyridox_Oxase_N"/>
</dbReference>
<keyword evidence="3" id="KW-1185">Reference proteome</keyword>
<dbReference type="Proteomes" id="UP001500683">
    <property type="component" value="Unassembled WGS sequence"/>
</dbReference>
<dbReference type="EMBL" id="BAAAZG010000038">
    <property type="protein sequence ID" value="GAA4084696.1"/>
    <property type="molecule type" value="Genomic_DNA"/>
</dbReference>
<evidence type="ECO:0000259" key="1">
    <source>
        <dbReference type="Pfam" id="PF01243"/>
    </source>
</evidence>
<comment type="caution">
    <text evidence="2">The sequence shown here is derived from an EMBL/GenBank/DDBJ whole genome shotgun (WGS) entry which is preliminary data.</text>
</comment>
<dbReference type="Gene3D" id="2.30.110.10">
    <property type="entry name" value="Electron Transport, Fmn-binding Protein, Chain A"/>
    <property type="match status" value="1"/>
</dbReference>
<evidence type="ECO:0000313" key="3">
    <source>
        <dbReference type="Proteomes" id="UP001500683"/>
    </source>
</evidence>
<sequence length="172" mass="19083">MTSASAATFSTEVPFADLHDDFLRLTTEIGWCSVATVDGKGRPRTRILHVSWETGDGAPVGWVSTSRSPVKTAHLARNPYVSCGYWTPAHDAVFADCRARWAEDDASRRHAWTLVAAEARERGFDPYAVWRDGANDSDFNVLRLDPWRIQITLADLARGETVASSRVWHAPA</sequence>
<dbReference type="SUPFAM" id="SSF50475">
    <property type="entry name" value="FMN-binding split barrel"/>
    <property type="match status" value="1"/>
</dbReference>
<dbReference type="Pfam" id="PF01243">
    <property type="entry name" value="PNPOx_N"/>
    <property type="match status" value="1"/>
</dbReference>
<dbReference type="RefSeq" id="WP_344952304.1">
    <property type="nucleotide sequence ID" value="NZ_BAAAZG010000038.1"/>
</dbReference>
<proteinExistence type="predicted"/>
<organism evidence="2 3">
    <name type="scientific">Actinomadura miaoliensis</name>
    <dbReference type="NCBI Taxonomy" id="430685"/>
    <lineage>
        <taxon>Bacteria</taxon>
        <taxon>Bacillati</taxon>
        <taxon>Actinomycetota</taxon>
        <taxon>Actinomycetes</taxon>
        <taxon>Streptosporangiales</taxon>
        <taxon>Thermomonosporaceae</taxon>
        <taxon>Actinomadura</taxon>
    </lineage>
</organism>
<name>A0ABP7WAD1_9ACTN</name>
<feature type="domain" description="Pyridoxamine 5'-phosphate oxidase N-terminal" evidence="1">
    <location>
        <begin position="26"/>
        <end position="150"/>
    </location>
</feature>